<evidence type="ECO:0000313" key="2">
    <source>
        <dbReference type="EMBL" id="KAG2225084.1"/>
    </source>
</evidence>
<dbReference type="Proteomes" id="UP000646827">
    <property type="component" value="Unassembled WGS sequence"/>
</dbReference>
<evidence type="ECO:0000256" key="1">
    <source>
        <dbReference type="SAM" id="MobiDB-lite"/>
    </source>
</evidence>
<reference evidence="2 3" key="1">
    <citation type="submission" date="2020-12" db="EMBL/GenBank/DDBJ databases">
        <title>Metabolic potential, ecology and presence of endohyphal bacteria is reflected in genomic diversity of Mucoromycotina.</title>
        <authorList>
            <person name="Muszewska A."/>
            <person name="Okrasinska A."/>
            <person name="Steczkiewicz K."/>
            <person name="Drgas O."/>
            <person name="Orlowska M."/>
            <person name="Perlinska-Lenart U."/>
            <person name="Aleksandrzak-Piekarczyk T."/>
            <person name="Szatraj K."/>
            <person name="Zielenkiewicz U."/>
            <person name="Pilsyk S."/>
            <person name="Malc E."/>
            <person name="Mieczkowski P."/>
            <person name="Kruszewska J.S."/>
            <person name="Biernat P."/>
            <person name="Pawlowska J."/>
        </authorList>
    </citation>
    <scope>NUCLEOTIDE SEQUENCE [LARGE SCALE GENOMIC DNA]</scope>
    <source>
        <strain evidence="2 3">CBS 142.35</strain>
    </source>
</reference>
<accession>A0A8H7VS61</accession>
<proteinExistence type="predicted"/>
<feature type="region of interest" description="Disordered" evidence="1">
    <location>
        <begin position="158"/>
        <end position="194"/>
    </location>
</feature>
<dbReference type="EMBL" id="JAEPRB010000033">
    <property type="protein sequence ID" value="KAG2225084.1"/>
    <property type="molecule type" value="Genomic_DNA"/>
</dbReference>
<organism evidence="2 3">
    <name type="scientific">Circinella minor</name>
    <dbReference type="NCBI Taxonomy" id="1195481"/>
    <lineage>
        <taxon>Eukaryota</taxon>
        <taxon>Fungi</taxon>
        <taxon>Fungi incertae sedis</taxon>
        <taxon>Mucoromycota</taxon>
        <taxon>Mucoromycotina</taxon>
        <taxon>Mucoromycetes</taxon>
        <taxon>Mucorales</taxon>
        <taxon>Lichtheimiaceae</taxon>
        <taxon>Circinella</taxon>
    </lineage>
</organism>
<sequence length="220" mass="25632">MRNFKRVYSMDELETVLKDGDANSLDEYPDIELWVWEVMRLEDFDHLNIDRYIRQYWDNQFDDDRVLGAMLEPEFKVGKNLFKDGTRFVCNECPSVVKKIGYDNQNASSNTRCTDLEADPIHNKLYVIDDENIWVANFSHGEYRIYALKTLDASAPKAAQQLQNANNNPSNNEDNTNTEGDEREEVDEELSSTYDGLDDVQRLVKLYIHYVSSENTTTFI</sequence>
<evidence type="ECO:0000313" key="3">
    <source>
        <dbReference type="Proteomes" id="UP000646827"/>
    </source>
</evidence>
<dbReference type="AlphaFoldDB" id="A0A8H7VS61"/>
<name>A0A8H7VS61_9FUNG</name>
<keyword evidence="3" id="KW-1185">Reference proteome</keyword>
<protein>
    <submittedName>
        <fullName evidence="2">Uncharacterized protein</fullName>
    </submittedName>
</protein>
<comment type="caution">
    <text evidence="2">The sequence shown here is derived from an EMBL/GenBank/DDBJ whole genome shotgun (WGS) entry which is preliminary data.</text>
</comment>
<feature type="compositionally biased region" description="Low complexity" evidence="1">
    <location>
        <begin position="158"/>
        <end position="178"/>
    </location>
</feature>
<feature type="compositionally biased region" description="Acidic residues" evidence="1">
    <location>
        <begin position="179"/>
        <end position="190"/>
    </location>
</feature>
<gene>
    <name evidence="2" type="ORF">INT45_003284</name>
</gene>